<feature type="transmembrane region" description="Helical" evidence="5">
    <location>
        <begin position="145"/>
        <end position="170"/>
    </location>
</feature>
<dbReference type="Proteomes" id="UP000198795">
    <property type="component" value="Unassembled WGS sequence"/>
</dbReference>
<comment type="caution">
    <text evidence="7">The sequence shown here is derived from an EMBL/GenBank/DDBJ whole genome shotgun (WGS) entry which is preliminary data.</text>
</comment>
<feature type="active site" description="Proton acceptor" evidence="4">
    <location>
        <position position="411"/>
    </location>
</feature>
<gene>
    <name evidence="7" type="ORF">SAMN04488061_1980</name>
</gene>
<reference evidence="7 8" key="1">
    <citation type="submission" date="2016-10" db="EMBL/GenBank/DDBJ databases">
        <authorList>
            <person name="Varghese N."/>
            <person name="Submissions S."/>
        </authorList>
    </citation>
    <scope>NUCLEOTIDE SEQUENCE [LARGE SCALE GENOMIC DNA]</scope>
    <source>
        <strain evidence="7 8">CGMCC 1.6497</strain>
    </source>
</reference>
<keyword evidence="5" id="KW-1133">Transmembrane helix</keyword>
<evidence type="ECO:0000313" key="8">
    <source>
        <dbReference type="Proteomes" id="UP000198795"/>
    </source>
</evidence>
<evidence type="ECO:0000256" key="1">
    <source>
        <dbReference type="ARBA" id="ARBA00007867"/>
    </source>
</evidence>
<keyword evidence="2 4" id="KW-0808">Transferase</keyword>
<proteinExistence type="inferred from homology"/>
<evidence type="ECO:0000256" key="2">
    <source>
        <dbReference type="ARBA" id="ARBA00022679"/>
    </source>
</evidence>
<dbReference type="InterPro" id="IPR036259">
    <property type="entry name" value="MFS_trans_sf"/>
</dbReference>
<dbReference type="SUPFAM" id="SSF53335">
    <property type="entry name" value="S-adenosyl-L-methionine-dependent methyltransferases"/>
    <property type="match status" value="1"/>
</dbReference>
<dbReference type="Gene3D" id="3.40.50.150">
    <property type="entry name" value="Vaccinia Virus protein VP39"/>
    <property type="match status" value="1"/>
</dbReference>
<comment type="similarity">
    <text evidence="1">Belongs to the spermidine/spermine synthase family.</text>
</comment>
<evidence type="ECO:0000259" key="6">
    <source>
        <dbReference type="PROSITE" id="PS51006"/>
    </source>
</evidence>
<keyword evidence="5" id="KW-0472">Membrane</keyword>
<feature type="transmembrane region" description="Helical" evidence="5">
    <location>
        <begin position="112"/>
        <end position="133"/>
    </location>
</feature>
<evidence type="ECO:0000256" key="3">
    <source>
        <dbReference type="ARBA" id="ARBA00023115"/>
    </source>
</evidence>
<dbReference type="SUPFAM" id="SSF103473">
    <property type="entry name" value="MFS general substrate transporter"/>
    <property type="match status" value="1"/>
</dbReference>
<evidence type="ECO:0000256" key="4">
    <source>
        <dbReference type="PROSITE-ProRule" id="PRU00354"/>
    </source>
</evidence>
<keyword evidence="8" id="KW-1185">Reference proteome</keyword>
<dbReference type="EMBL" id="FNJC01000002">
    <property type="protein sequence ID" value="SDO90848.1"/>
    <property type="molecule type" value="Genomic_DNA"/>
</dbReference>
<keyword evidence="5" id="KW-0812">Transmembrane</keyword>
<keyword evidence="3 4" id="KW-0620">Polyamine biosynthesis</keyword>
<evidence type="ECO:0000256" key="5">
    <source>
        <dbReference type="SAM" id="Phobius"/>
    </source>
</evidence>
<protein>
    <recommendedName>
        <fullName evidence="6">PABS domain-containing protein</fullName>
    </recommendedName>
</protein>
<feature type="domain" description="PABS" evidence="6">
    <location>
        <begin position="360"/>
        <end position="496"/>
    </location>
</feature>
<feature type="transmembrane region" description="Helical" evidence="5">
    <location>
        <begin position="44"/>
        <end position="64"/>
    </location>
</feature>
<feature type="transmembrane region" description="Helical" evidence="5">
    <location>
        <begin position="245"/>
        <end position="263"/>
    </location>
</feature>
<name>A0A1H0NDY4_9HYPH</name>
<dbReference type="Pfam" id="PF01564">
    <property type="entry name" value="Spermine_synth"/>
    <property type="match status" value="1"/>
</dbReference>
<dbReference type="InterPro" id="IPR030374">
    <property type="entry name" value="PABS"/>
</dbReference>
<dbReference type="InterPro" id="IPR029063">
    <property type="entry name" value="SAM-dependent_MTases_sf"/>
</dbReference>
<dbReference type="PANTHER" id="PTHR43317:SF1">
    <property type="entry name" value="THERMOSPERMINE SYNTHASE ACAULIS5"/>
    <property type="match status" value="1"/>
</dbReference>
<organism evidence="7 8">
    <name type="scientific">Filomicrobium insigne</name>
    <dbReference type="NCBI Taxonomy" id="418854"/>
    <lineage>
        <taxon>Bacteria</taxon>
        <taxon>Pseudomonadati</taxon>
        <taxon>Pseudomonadota</taxon>
        <taxon>Alphaproteobacteria</taxon>
        <taxon>Hyphomicrobiales</taxon>
        <taxon>Hyphomicrobiaceae</taxon>
        <taxon>Filomicrobium</taxon>
    </lineage>
</organism>
<accession>A0A1H0NDY4</accession>
<dbReference type="NCBIfam" id="NF037959">
    <property type="entry name" value="MFS_SpdSyn"/>
    <property type="match status" value="1"/>
</dbReference>
<evidence type="ECO:0000313" key="7">
    <source>
        <dbReference type="EMBL" id="SDO90848.1"/>
    </source>
</evidence>
<dbReference type="PROSITE" id="PS51006">
    <property type="entry name" value="PABS_2"/>
    <property type="match status" value="1"/>
</dbReference>
<feature type="transmembrane region" description="Helical" evidence="5">
    <location>
        <begin position="182"/>
        <end position="209"/>
    </location>
</feature>
<feature type="transmembrane region" description="Helical" evidence="5">
    <location>
        <begin position="215"/>
        <end position="233"/>
    </location>
</feature>
<feature type="transmembrane region" description="Helical" evidence="5">
    <location>
        <begin position="76"/>
        <end position="100"/>
    </location>
</feature>
<dbReference type="PANTHER" id="PTHR43317">
    <property type="entry name" value="THERMOSPERMINE SYNTHASE ACAULIS5"/>
    <property type="match status" value="1"/>
</dbReference>
<dbReference type="CDD" id="cd02440">
    <property type="entry name" value="AdoMet_MTases"/>
    <property type="match status" value="1"/>
</dbReference>
<sequence length="538" mass="58096">MGHEGECQSYVCSRVGVDSRDAQCFVSLRRLYGRAALSIRARRFFYLILVGLSAACGLVVEIVAGRMIAPYLGMSLYTWTAIIAVVLAGFSIGHWIGGQIAQRAGGRAQSDVAWSLLLAGGSALVSIFLIRIITGPVINLSLPPVATILIITFALFFLPSLFVGIASPVLTKLAIDDEPTKAGAILGGFYAVGAAGSILGTLAAGFIFISWLGTVWTLLLVSALYCVMAASLFISRRGGAAKERLVSFVILLGWGAVAFAGQWTGVFARVCIVESDYYCIRVENVSGEIGVPAKVLVLDHLAHGINLRDFPGGLVSPYADLQDTLMRIHVGERSPFRAFFIGGGAYTIPRAWLAARRDVEITVAEVDPAVTEVAITHLWLKPDPRLTIRHGDARSVLVSMPADQFDVVVGDAFHDITVPQHLVTSEFFGQVRSRLRDGGIYLMNVVDHREHPRMALSVVASLAEHFPIVELWRSDEAGERATFVVAGLAKATPAGDLPARHSEGVNFERLETSQMSRMLSPIVLRDDFAPVDRLIGVQ</sequence>